<keyword evidence="5" id="KW-0106">Calcium</keyword>
<gene>
    <name evidence="8" type="ORF">GPUH_LOCUS5764</name>
</gene>
<dbReference type="OrthoDB" id="5847703at2759"/>
<evidence type="ECO:0000256" key="4">
    <source>
        <dbReference type="ARBA" id="ARBA00022729"/>
    </source>
</evidence>
<keyword evidence="2" id="KW-0964">Secreted</keyword>
<evidence type="ECO:0000313" key="9">
    <source>
        <dbReference type="Proteomes" id="UP000271098"/>
    </source>
</evidence>
<evidence type="ECO:0000256" key="2">
    <source>
        <dbReference type="ARBA" id="ARBA00022525"/>
    </source>
</evidence>
<dbReference type="Proteomes" id="UP000271098">
    <property type="component" value="Unassembled WGS sequence"/>
</dbReference>
<keyword evidence="3" id="KW-0272">Extracellular matrix</keyword>
<reference evidence="10" key="1">
    <citation type="submission" date="2016-06" db="UniProtKB">
        <authorList>
            <consortium name="WormBaseParasite"/>
        </authorList>
    </citation>
    <scope>IDENTIFICATION</scope>
</reference>
<dbReference type="InterPro" id="IPR009017">
    <property type="entry name" value="GFP"/>
</dbReference>
<evidence type="ECO:0000256" key="1">
    <source>
        <dbReference type="ARBA" id="ARBA00004498"/>
    </source>
</evidence>
<dbReference type="AlphaFoldDB" id="A0A183DAM2"/>
<accession>A0A183DAM2</accession>
<keyword evidence="9" id="KW-1185">Reference proteome</keyword>
<dbReference type="WBParaSite" id="GPUH_0000577101-mRNA-1">
    <property type="protein sequence ID" value="GPUH_0000577101-mRNA-1"/>
    <property type="gene ID" value="GPUH_0000577101"/>
</dbReference>
<organism evidence="10">
    <name type="scientific">Gongylonema pulchrum</name>
    <dbReference type="NCBI Taxonomy" id="637853"/>
    <lineage>
        <taxon>Eukaryota</taxon>
        <taxon>Metazoa</taxon>
        <taxon>Ecdysozoa</taxon>
        <taxon>Nematoda</taxon>
        <taxon>Chromadorea</taxon>
        <taxon>Rhabditida</taxon>
        <taxon>Spirurina</taxon>
        <taxon>Spiruromorpha</taxon>
        <taxon>Spiruroidea</taxon>
        <taxon>Gongylonematidae</taxon>
        <taxon>Gongylonema</taxon>
    </lineage>
</organism>
<comment type="subcellular location">
    <subcellularLocation>
        <location evidence="1">Secreted</location>
        <location evidence="1">Extracellular space</location>
        <location evidence="1">Extracellular matrix</location>
    </subcellularLocation>
</comment>
<keyword evidence="6" id="KW-0325">Glycoprotein</keyword>
<evidence type="ECO:0000256" key="6">
    <source>
        <dbReference type="ARBA" id="ARBA00023180"/>
    </source>
</evidence>
<proteinExistence type="predicted"/>
<dbReference type="Pfam" id="PF07474">
    <property type="entry name" value="G2F"/>
    <property type="match status" value="1"/>
</dbReference>
<dbReference type="SUPFAM" id="SSF54511">
    <property type="entry name" value="GFP-like"/>
    <property type="match status" value="1"/>
</dbReference>
<evidence type="ECO:0000259" key="7">
    <source>
        <dbReference type="PROSITE" id="PS50993"/>
    </source>
</evidence>
<evidence type="ECO:0000256" key="3">
    <source>
        <dbReference type="ARBA" id="ARBA00022530"/>
    </source>
</evidence>
<reference evidence="8 9" key="2">
    <citation type="submission" date="2018-11" db="EMBL/GenBank/DDBJ databases">
        <authorList>
            <consortium name="Pathogen Informatics"/>
        </authorList>
    </citation>
    <scope>NUCLEOTIDE SEQUENCE [LARGE SCALE GENOMIC DNA]</scope>
</reference>
<sequence>MGQFSGERHCALDSENDIRLLNPVCGLFNRTVNVHIGDRYRVTIRQQFSGRDIYHYFKAQMFITGTLPKLAEGTEIIYPDHEEEYRREGPGNKNFRFRHLIIQEQWTEPLHYGLLQVLD</sequence>
<dbReference type="EMBL" id="UYRT01012619">
    <property type="protein sequence ID" value="VDK52073.1"/>
    <property type="molecule type" value="Genomic_DNA"/>
</dbReference>
<dbReference type="InterPro" id="IPR006605">
    <property type="entry name" value="G2_nidogen/fibulin_G2F"/>
</dbReference>
<keyword evidence="4" id="KW-0732">Signal</keyword>
<name>A0A183DAM2_9BILA</name>
<evidence type="ECO:0000256" key="5">
    <source>
        <dbReference type="ARBA" id="ARBA00022837"/>
    </source>
</evidence>
<protein>
    <submittedName>
        <fullName evidence="10">Nidogen G2 beta-barrel domain-containing protein</fullName>
    </submittedName>
</protein>
<dbReference type="Gene3D" id="2.40.155.10">
    <property type="entry name" value="Green fluorescent protein"/>
    <property type="match status" value="1"/>
</dbReference>
<evidence type="ECO:0000313" key="8">
    <source>
        <dbReference type="EMBL" id="VDK52073.1"/>
    </source>
</evidence>
<dbReference type="PROSITE" id="PS50993">
    <property type="entry name" value="NIDOGEN_G2"/>
    <property type="match status" value="1"/>
</dbReference>
<evidence type="ECO:0000313" key="10">
    <source>
        <dbReference type="WBParaSite" id="GPUH_0000577101-mRNA-1"/>
    </source>
</evidence>
<feature type="domain" description="Nidogen G2 beta-barrel" evidence="7">
    <location>
        <begin position="1"/>
        <end position="119"/>
    </location>
</feature>